<proteinExistence type="predicted"/>
<sequence>MSSTLQGILGYNLSKGSENKSEEYLEDEKPQYVDATTQQQNDAFAPIPMPPSPEKKTEAEEPPKEQKEQINDNPLNTVFEPLINKVEEQKEEATKPEESKQDQPTETKPEENSTNQEKADECNDKKEEETNQNQSEDNIRTDVNSDTELNINIKKLIPTLPEDETENAENKKQEEPKEDKQEPINEIKENIQQAEEQIKDKENNEQKIEKKQEENPENQQENTENKEEPEKKQENQMIAEPIHEIQEKVLEIPIQEEKQEEKTEDKPEEAKEEEKPVENEEKTEEKEEKQNLEEKIIIEPVKEIKEEIKESVDNTPAEETEKKQEENNDQNEESKTELEMSELIKEKLFNSQDDQNNEEKENDSNHSKNSSSRSSKSRHSMAEPLPPLPNDENENNDDSDNHTETFITTDDTPLIFNYGQQPYFDPKAVEKAYNDFAKHGAPPPQNLRPGIVQYINRKKATALMDSDYDLAEQLDQQMIELSRLGNENGNDYHSRLKSLDTRTSDLQGEKKAMEEKWREKLQKHEEECEIRLEKLKEKQLQELEEQKAKWQSQEYCRQFSKPSIRLLQLRHQEKKMALSRRYHDAKVTKKLADDLQSQEEKQAEQLLEESIRKEIGMMREKHWREEEKLREYNEKTRNDLETQKARELEPYDSAMKAITHKKSEKPNPKFTKLPINLTSAIAAQTSTMNPQPTIATPRTVSRMKQFRTEKKGNLNLTPVDDETLSRAQKMSRMNPTPRGSTLGSRNQSRQPTRMNSPTKRPKTNSDSRFPKL</sequence>
<name>A2F3W0_TRIV3</name>
<dbReference type="SMR" id="A2F3W0"/>
<evidence type="ECO:0000313" key="3">
    <source>
        <dbReference type="EMBL" id="EAY00429.1"/>
    </source>
</evidence>
<dbReference type="InParanoid" id="A2F3W0"/>
<reference evidence="3" key="1">
    <citation type="submission" date="2006-10" db="EMBL/GenBank/DDBJ databases">
        <authorList>
            <person name="Amadeo P."/>
            <person name="Zhao Q."/>
            <person name="Wortman J."/>
            <person name="Fraser-Liggett C."/>
            <person name="Carlton J."/>
        </authorList>
    </citation>
    <scope>NUCLEOTIDE SEQUENCE</scope>
    <source>
        <strain evidence="3">G3</strain>
    </source>
</reference>
<dbReference type="PANTHER" id="PTHR47026">
    <property type="entry name" value="PIGMENTOSA GTPASE REGULATOR-LIKE PROTEIN, PUTATIVE-RELATED"/>
    <property type="match status" value="1"/>
</dbReference>
<keyword evidence="1" id="KW-0175">Coiled coil</keyword>
<reference evidence="3" key="2">
    <citation type="journal article" date="2007" name="Science">
        <title>Draft genome sequence of the sexually transmitted pathogen Trichomonas vaginalis.</title>
        <authorList>
            <person name="Carlton J.M."/>
            <person name="Hirt R.P."/>
            <person name="Silva J.C."/>
            <person name="Delcher A.L."/>
            <person name="Schatz M."/>
            <person name="Zhao Q."/>
            <person name="Wortman J.R."/>
            <person name="Bidwell S.L."/>
            <person name="Alsmark U.C.M."/>
            <person name="Besteiro S."/>
            <person name="Sicheritz-Ponten T."/>
            <person name="Noel C.J."/>
            <person name="Dacks J.B."/>
            <person name="Foster P.G."/>
            <person name="Simillion C."/>
            <person name="Van de Peer Y."/>
            <person name="Miranda-Saavedra D."/>
            <person name="Barton G.J."/>
            <person name="Westrop G.D."/>
            <person name="Mueller S."/>
            <person name="Dessi D."/>
            <person name="Fiori P.L."/>
            <person name="Ren Q."/>
            <person name="Paulsen I."/>
            <person name="Zhang H."/>
            <person name="Bastida-Corcuera F.D."/>
            <person name="Simoes-Barbosa A."/>
            <person name="Brown M.T."/>
            <person name="Hayes R.D."/>
            <person name="Mukherjee M."/>
            <person name="Okumura C.Y."/>
            <person name="Schneider R."/>
            <person name="Smith A.J."/>
            <person name="Vanacova S."/>
            <person name="Villalvazo M."/>
            <person name="Haas B.J."/>
            <person name="Pertea M."/>
            <person name="Feldblyum T.V."/>
            <person name="Utterback T.R."/>
            <person name="Shu C.L."/>
            <person name="Osoegawa K."/>
            <person name="de Jong P.J."/>
            <person name="Hrdy I."/>
            <person name="Horvathova L."/>
            <person name="Zubacova Z."/>
            <person name="Dolezal P."/>
            <person name="Malik S.B."/>
            <person name="Logsdon J.M. Jr."/>
            <person name="Henze K."/>
            <person name="Gupta A."/>
            <person name="Wang C.C."/>
            <person name="Dunne R.L."/>
            <person name="Upcroft J.A."/>
            <person name="Upcroft P."/>
            <person name="White O."/>
            <person name="Salzberg S.L."/>
            <person name="Tang P."/>
            <person name="Chiu C.-H."/>
            <person name="Lee Y.-S."/>
            <person name="Embley T.M."/>
            <person name="Coombs G.H."/>
            <person name="Mottram J.C."/>
            <person name="Tachezy J."/>
            <person name="Fraser-Liggett C.M."/>
            <person name="Johnson P.J."/>
        </authorList>
    </citation>
    <scope>NUCLEOTIDE SEQUENCE [LARGE SCALE GENOMIC DNA]</scope>
    <source>
        <strain evidence="3">G3</strain>
    </source>
</reference>
<feature type="compositionally biased region" description="Basic and acidic residues" evidence="2">
    <location>
        <begin position="53"/>
        <end position="70"/>
    </location>
</feature>
<feature type="compositionally biased region" description="Basic and acidic residues" evidence="2">
    <location>
        <begin position="241"/>
        <end position="312"/>
    </location>
</feature>
<evidence type="ECO:0000256" key="1">
    <source>
        <dbReference type="SAM" id="Coils"/>
    </source>
</evidence>
<accession>A2F3W0</accession>
<feature type="compositionally biased region" description="Basic and acidic residues" evidence="2">
    <location>
        <begin position="357"/>
        <end position="366"/>
    </location>
</feature>
<evidence type="ECO:0000256" key="2">
    <source>
        <dbReference type="SAM" id="MobiDB-lite"/>
    </source>
</evidence>
<feature type="compositionally biased region" description="Polar residues" evidence="2">
    <location>
        <begin position="131"/>
        <end position="150"/>
    </location>
</feature>
<dbReference type="AlphaFoldDB" id="A2F3W0"/>
<evidence type="ECO:0000313" key="4">
    <source>
        <dbReference type="Proteomes" id="UP000001542"/>
    </source>
</evidence>
<feature type="compositionally biased region" description="Basic and acidic residues" evidence="2">
    <location>
        <begin position="168"/>
        <end position="189"/>
    </location>
</feature>
<feature type="compositionally biased region" description="Basic and acidic residues" evidence="2">
    <location>
        <begin position="223"/>
        <end position="234"/>
    </location>
</feature>
<dbReference type="PANTHER" id="PTHR47026:SF2">
    <property type="entry name" value="FLAGELLAR ASSOCIATED PROTEIN"/>
    <property type="match status" value="1"/>
</dbReference>
<feature type="compositionally biased region" description="Basic and acidic residues" evidence="2">
    <location>
        <begin position="319"/>
        <end position="348"/>
    </location>
</feature>
<feature type="compositionally biased region" description="Basic and acidic residues" evidence="2">
    <location>
        <begin position="17"/>
        <end position="31"/>
    </location>
</feature>
<gene>
    <name evidence="3" type="ORF">TVAG_114330</name>
</gene>
<feature type="compositionally biased region" description="Basic and acidic residues" evidence="2">
    <location>
        <begin position="763"/>
        <end position="772"/>
    </location>
</feature>
<feature type="region of interest" description="Disordered" evidence="2">
    <location>
        <begin position="708"/>
        <end position="772"/>
    </location>
</feature>
<feature type="coiled-coil region" evidence="1">
    <location>
        <begin position="496"/>
        <end position="553"/>
    </location>
</feature>
<feature type="region of interest" description="Disordered" evidence="2">
    <location>
        <begin position="1"/>
        <end position="419"/>
    </location>
</feature>
<dbReference type="VEuPathDB" id="TrichDB:TVAG_114330"/>
<protein>
    <submittedName>
        <fullName evidence="3">Uncharacterized protein</fullName>
    </submittedName>
</protein>
<feature type="compositionally biased region" description="Polar residues" evidence="2">
    <location>
        <begin position="725"/>
        <end position="758"/>
    </location>
</feature>
<dbReference type="VEuPathDB" id="TrichDB:TVAGG3_0174410"/>
<feature type="compositionally biased region" description="Basic and acidic residues" evidence="2">
    <location>
        <begin position="85"/>
        <end position="129"/>
    </location>
</feature>
<keyword evidence="4" id="KW-1185">Reference proteome</keyword>
<dbReference type="EMBL" id="DS113602">
    <property type="protein sequence ID" value="EAY00429.1"/>
    <property type="molecule type" value="Genomic_DNA"/>
</dbReference>
<organism evidence="3 4">
    <name type="scientific">Trichomonas vaginalis (strain ATCC PRA-98 / G3)</name>
    <dbReference type="NCBI Taxonomy" id="412133"/>
    <lineage>
        <taxon>Eukaryota</taxon>
        <taxon>Metamonada</taxon>
        <taxon>Parabasalia</taxon>
        <taxon>Trichomonadida</taxon>
        <taxon>Trichomonadidae</taxon>
        <taxon>Trichomonas</taxon>
    </lineage>
</organism>
<feature type="compositionally biased region" description="Basic and acidic residues" evidence="2">
    <location>
        <begin position="196"/>
        <end position="214"/>
    </location>
</feature>
<dbReference type="Proteomes" id="UP000001542">
    <property type="component" value="Unassembled WGS sequence"/>
</dbReference>